<sequence length="138" mass="16267">MKFLNNGHLEKFKTLLNEDNTHPRDCERQSLFYIISGNEDLFQKRKHLYNFKDNCVKLNCLTDGSVDLSSSAGALVRLGFNLYNNYEDKHTNPLDIFYNLDSDNYNLAMESINIRFNREAEKELNNENEEEVEEDYEP</sequence>
<protein>
    <submittedName>
        <fullName evidence="1">Uncharacterized protein</fullName>
    </submittedName>
</protein>
<dbReference type="RefSeq" id="WP_010075404.1">
    <property type="nucleotide sequence ID" value="NC_014393.1"/>
</dbReference>
<organism evidence="1 2">
    <name type="scientific">Clostridium cellulovorans (strain ATCC 35296 / DSM 3052 / OCM 3 / 743B)</name>
    <dbReference type="NCBI Taxonomy" id="573061"/>
    <lineage>
        <taxon>Bacteria</taxon>
        <taxon>Bacillati</taxon>
        <taxon>Bacillota</taxon>
        <taxon>Clostridia</taxon>
        <taxon>Eubacteriales</taxon>
        <taxon>Clostridiaceae</taxon>
        <taxon>Clostridium</taxon>
    </lineage>
</organism>
<dbReference type="HOGENOM" id="CLU_159830_0_0_9"/>
<evidence type="ECO:0000313" key="2">
    <source>
        <dbReference type="Proteomes" id="UP000002730"/>
    </source>
</evidence>
<dbReference type="Pfam" id="PF19552">
    <property type="entry name" value="DUF6075"/>
    <property type="match status" value="1"/>
</dbReference>
<name>D9SPS8_CLOC7</name>
<dbReference type="OrthoDB" id="1910980at2"/>
<evidence type="ECO:0000313" key="1">
    <source>
        <dbReference type="EMBL" id="ADL52064.1"/>
    </source>
</evidence>
<dbReference type="eggNOG" id="ENOG502ZM1Q">
    <property type="taxonomic scope" value="Bacteria"/>
</dbReference>
<gene>
    <name evidence="1" type="ordered locus">Clocel_2346</name>
</gene>
<proteinExistence type="predicted"/>
<dbReference type="InterPro" id="IPR045721">
    <property type="entry name" value="DUF6075"/>
</dbReference>
<keyword evidence="2" id="KW-1185">Reference proteome</keyword>
<accession>D9SPS8</accession>
<dbReference type="KEGG" id="ccb:Clocel_2346"/>
<dbReference type="AlphaFoldDB" id="D9SPS8"/>
<dbReference type="STRING" id="573061.Clocel_2346"/>
<dbReference type="Proteomes" id="UP000002730">
    <property type="component" value="Chromosome"/>
</dbReference>
<reference evidence="1 2" key="1">
    <citation type="submission" date="2010-08" db="EMBL/GenBank/DDBJ databases">
        <title>Complete sequence of Clostridium cellulovorans 743B.</title>
        <authorList>
            <consortium name="US DOE Joint Genome Institute"/>
            <person name="Lucas S."/>
            <person name="Copeland A."/>
            <person name="Lapidus A."/>
            <person name="Cheng J.-F."/>
            <person name="Bruce D."/>
            <person name="Goodwin L."/>
            <person name="Pitluck S."/>
            <person name="Chertkov O."/>
            <person name="Detter J.C."/>
            <person name="Han C."/>
            <person name="Tapia R."/>
            <person name="Land M."/>
            <person name="Hauser L."/>
            <person name="Chang Y.-J."/>
            <person name="Jeffries C."/>
            <person name="Kyrpides N."/>
            <person name="Ivanova N."/>
            <person name="Mikhailova N."/>
            <person name="Hemme C.L."/>
            <person name="Woyke T."/>
        </authorList>
    </citation>
    <scope>NUCLEOTIDE SEQUENCE [LARGE SCALE GENOMIC DNA]</scope>
    <source>
        <strain evidence="2">ATCC 35296 / DSM 3052 / OCM 3 / 743B</strain>
    </source>
</reference>
<dbReference type="EMBL" id="CP002160">
    <property type="protein sequence ID" value="ADL52064.1"/>
    <property type="molecule type" value="Genomic_DNA"/>
</dbReference>